<evidence type="ECO:0000256" key="9">
    <source>
        <dbReference type="ARBA" id="ARBA00022967"/>
    </source>
</evidence>
<keyword evidence="6 15" id="KW-0285">Flavoprotein</keyword>
<dbReference type="InterPro" id="IPR011537">
    <property type="entry name" value="NADH-UbQ_OxRdtase_suF"/>
</dbReference>
<comment type="subcellular location">
    <subcellularLocation>
        <location evidence="15">Mitochondrion inner membrane</location>
        <topology evidence="15">Peripheral membrane protein</topology>
        <orientation evidence="15">Matrix side</orientation>
    </subcellularLocation>
</comment>
<dbReference type="SUPFAM" id="SSF140490">
    <property type="entry name" value="Nqo1C-terminal domain-like"/>
    <property type="match status" value="1"/>
</dbReference>
<dbReference type="Gene3D" id="3.10.20.600">
    <property type="match status" value="1"/>
</dbReference>
<dbReference type="InterPro" id="IPR011538">
    <property type="entry name" value="Nuo51_FMN-bd"/>
</dbReference>
<dbReference type="GO" id="GO:0006120">
    <property type="term" value="P:mitochondrial electron transport, NADH to ubiquinone"/>
    <property type="evidence" value="ECO:0007669"/>
    <property type="project" value="UniProtKB-ARBA"/>
</dbReference>
<dbReference type="NCBIfam" id="TIGR01959">
    <property type="entry name" value="nuoF_fam"/>
    <property type="match status" value="1"/>
</dbReference>
<dbReference type="STRING" id="6573.A0A210Q403"/>
<dbReference type="Pfam" id="PF01512">
    <property type="entry name" value="Complex1_51K"/>
    <property type="match status" value="1"/>
</dbReference>
<evidence type="ECO:0000256" key="15">
    <source>
        <dbReference type="RuleBase" id="RU364066"/>
    </source>
</evidence>
<dbReference type="OrthoDB" id="42889at2759"/>
<evidence type="ECO:0000256" key="14">
    <source>
        <dbReference type="ARBA" id="ARBA00048769"/>
    </source>
</evidence>
<comment type="similarity">
    <text evidence="3 15">Belongs to the complex I 51 kDa subunit family.</text>
</comment>
<evidence type="ECO:0000256" key="4">
    <source>
        <dbReference type="ARBA" id="ARBA00022402"/>
    </source>
</evidence>
<comment type="cofactor">
    <cofactor evidence="1 15">
        <name>FMN</name>
        <dbReference type="ChEBI" id="CHEBI:58210"/>
    </cofactor>
</comment>
<keyword evidence="15" id="KW-0679">Respiratory chain</keyword>
<evidence type="ECO:0000256" key="11">
    <source>
        <dbReference type="ARBA" id="ARBA00023014"/>
    </source>
</evidence>
<evidence type="ECO:0000256" key="8">
    <source>
        <dbReference type="ARBA" id="ARBA00022723"/>
    </source>
</evidence>
<feature type="domain" description="NADH-ubiquinone oxidoreductase 51kDa subunit iron-sulphur binding" evidence="16">
    <location>
        <begin position="402"/>
        <end position="447"/>
    </location>
</feature>
<keyword evidence="15" id="KW-0472">Membrane</keyword>
<dbReference type="Gene3D" id="3.40.50.11540">
    <property type="entry name" value="NADH-ubiquinone oxidoreductase 51kDa subunit"/>
    <property type="match status" value="1"/>
</dbReference>
<sequence length="500" mass="55428">MLKLLYDSDRDFRLPFWLRKQGHETCTLKMASLCRISTSRIVAALPRILQLPGTSVRTNTTEAKPEKTKYGPLKDEDRIFTNLYGRHDWGIKGAMGRGDWYKTKEIMDKGHDWILKEITTSGLRGRGGAGFPTGMKWGFMNRPSDGRPKYLVVNADEGEPGTCKDREIMRHDPHKLVEGCLIAGRAMRAQAAYIYIRGEFYNEASNLNVAIKEAYKAGFLGKNACGSGYDFDVFVHRGAGAYICGEETSLIESLEGKAGKPRLKPPFPADVGVFGCPTTVANVETVAVAPVICRRSGDWFASFGRERNRGTKLFNISGHVNNPTTVEEEMSIPLREIIERHAGGVIGGWDNLLAVIPGGSSTPLIPKSVCEDVMMDFDALVQAQTSLGTAAIIVMNKDADVVRCISRLIEFYKHESCGQCTPCREGTGWMMKIMTRFESGNAKPEEIDMLYELSKQIEGHTICALGDGAAWPVQGLIRHFRPELERRMSDFAKKQQAATA</sequence>
<dbReference type="PANTHER" id="PTHR11780">
    <property type="entry name" value="NADH-UBIQUINONE OXIDOREDUCTASE FLAVOPROTEIN 1 NDUFV1"/>
    <property type="match status" value="1"/>
</dbReference>
<comment type="catalytic activity">
    <reaction evidence="14">
        <text>a ubiquinone + NADH + 5 H(+)(in) = a ubiquinol + NAD(+) + 4 H(+)(out)</text>
        <dbReference type="Rhea" id="RHEA:29091"/>
        <dbReference type="Rhea" id="RHEA-COMP:9565"/>
        <dbReference type="Rhea" id="RHEA-COMP:9566"/>
        <dbReference type="ChEBI" id="CHEBI:15378"/>
        <dbReference type="ChEBI" id="CHEBI:16389"/>
        <dbReference type="ChEBI" id="CHEBI:17976"/>
        <dbReference type="ChEBI" id="CHEBI:57540"/>
        <dbReference type="ChEBI" id="CHEBI:57945"/>
        <dbReference type="EC" id="7.1.1.2"/>
    </reaction>
    <physiologicalReaction direction="left-to-right" evidence="14">
        <dbReference type="Rhea" id="RHEA:29092"/>
    </physiologicalReaction>
</comment>
<dbReference type="SMART" id="SM00928">
    <property type="entry name" value="NADH_4Fe-4S"/>
    <property type="match status" value="1"/>
</dbReference>
<keyword evidence="15" id="KW-0999">Mitochondrion inner membrane</keyword>
<evidence type="ECO:0000256" key="3">
    <source>
        <dbReference type="ARBA" id="ARBA00007523"/>
    </source>
</evidence>
<evidence type="ECO:0000313" key="17">
    <source>
        <dbReference type="EMBL" id="OWF43478.1"/>
    </source>
</evidence>
<evidence type="ECO:0000256" key="12">
    <source>
        <dbReference type="ARBA" id="ARBA00023027"/>
    </source>
</evidence>
<dbReference type="AlphaFoldDB" id="A0A210Q403"/>
<organism evidence="17 18">
    <name type="scientific">Mizuhopecten yessoensis</name>
    <name type="common">Japanese scallop</name>
    <name type="synonym">Patinopecten yessoensis</name>
    <dbReference type="NCBI Taxonomy" id="6573"/>
    <lineage>
        <taxon>Eukaryota</taxon>
        <taxon>Metazoa</taxon>
        <taxon>Spiralia</taxon>
        <taxon>Lophotrochozoa</taxon>
        <taxon>Mollusca</taxon>
        <taxon>Bivalvia</taxon>
        <taxon>Autobranchia</taxon>
        <taxon>Pteriomorphia</taxon>
        <taxon>Pectinida</taxon>
        <taxon>Pectinoidea</taxon>
        <taxon>Pectinidae</taxon>
        <taxon>Mizuhopecten</taxon>
    </lineage>
</organism>
<name>A0A210Q403_MIZYE</name>
<evidence type="ECO:0000256" key="2">
    <source>
        <dbReference type="ARBA" id="ARBA00001966"/>
    </source>
</evidence>
<dbReference type="SUPFAM" id="SSF142984">
    <property type="entry name" value="Nqo1 middle domain-like"/>
    <property type="match status" value="1"/>
</dbReference>
<dbReference type="Pfam" id="PF22461">
    <property type="entry name" value="SLBB_2"/>
    <property type="match status" value="1"/>
</dbReference>
<comment type="subunit">
    <text evidence="13">Core subunit of respiratory chain NADH dehydrogenase (Complex I) which is composed of 45 different subunits. This is a component of the flavoprotein-sulfur (FP) fragment of the enzyme. Interacts with RAB5IF.</text>
</comment>
<keyword evidence="7 15" id="KW-0288">FMN</keyword>
<comment type="caution">
    <text evidence="17">The sequence shown here is derived from an EMBL/GenBank/DDBJ whole genome shotgun (WGS) entry which is preliminary data.</text>
</comment>
<dbReference type="PROSITE" id="PS00644">
    <property type="entry name" value="COMPLEX1_51K_1"/>
    <property type="match status" value="1"/>
</dbReference>
<evidence type="ECO:0000256" key="6">
    <source>
        <dbReference type="ARBA" id="ARBA00022630"/>
    </source>
</evidence>
<dbReference type="InterPro" id="IPR037207">
    <property type="entry name" value="Nuop51_4Fe4S-bd_sf"/>
</dbReference>
<dbReference type="GO" id="GO:0010181">
    <property type="term" value="F:FMN binding"/>
    <property type="evidence" value="ECO:0007669"/>
    <property type="project" value="InterPro"/>
</dbReference>
<dbReference type="EMBL" id="NEDP02005094">
    <property type="protein sequence ID" value="OWF43478.1"/>
    <property type="molecule type" value="Genomic_DNA"/>
</dbReference>
<keyword evidence="15" id="KW-0809">Transit peptide</keyword>
<keyword evidence="15" id="KW-0813">Transport</keyword>
<dbReference type="GO" id="GO:0051539">
    <property type="term" value="F:4 iron, 4 sulfur cluster binding"/>
    <property type="evidence" value="ECO:0007669"/>
    <property type="project" value="UniProtKB-UniRule"/>
</dbReference>
<comment type="cofactor">
    <cofactor evidence="2 15">
        <name>[4Fe-4S] cluster</name>
        <dbReference type="ChEBI" id="CHEBI:49883"/>
    </cofactor>
</comment>
<dbReference type="InterPro" id="IPR019575">
    <property type="entry name" value="Nuop51_4Fe4S-bd"/>
</dbReference>
<dbReference type="SUPFAM" id="SSF142019">
    <property type="entry name" value="Nqo1 FMN-binding domain-like"/>
    <property type="match status" value="1"/>
</dbReference>
<dbReference type="GO" id="GO:0046872">
    <property type="term" value="F:metal ion binding"/>
    <property type="evidence" value="ECO:0007669"/>
    <property type="project" value="UniProtKB-KW"/>
</dbReference>
<keyword evidence="15" id="KW-0249">Electron transport</keyword>
<evidence type="ECO:0000256" key="1">
    <source>
        <dbReference type="ARBA" id="ARBA00001917"/>
    </source>
</evidence>
<dbReference type="Gene3D" id="1.20.1440.230">
    <property type="entry name" value="NADH-ubiquinone oxidoreductase 51kDa subunit, iron-sulphur binding domain"/>
    <property type="match status" value="1"/>
</dbReference>
<keyword evidence="15" id="KW-0496">Mitochondrion</keyword>
<keyword evidence="11 15" id="KW-0411">Iron-sulfur</keyword>
<dbReference type="FunFam" id="3.10.20.600:FF:000001">
    <property type="entry name" value="NADH dehydrogenase [ubiquinone] flavoprotein 1, mitochondrial"/>
    <property type="match status" value="1"/>
</dbReference>
<comment type="function">
    <text evidence="15">Core subunit of the mitochondrial membrane respiratory chain NADH dehydrogenase (Complex I) which catalyzes electron transfer from NADH through the respiratory chain, using ubiquinone as an electron acceptor. Essential for the catalytic activity and assembly of complex I.</text>
</comment>
<evidence type="ECO:0000256" key="7">
    <source>
        <dbReference type="ARBA" id="ARBA00022643"/>
    </source>
</evidence>
<dbReference type="GO" id="GO:0051287">
    <property type="term" value="F:NAD binding"/>
    <property type="evidence" value="ECO:0007669"/>
    <property type="project" value="UniProtKB-UniRule"/>
</dbReference>
<gene>
    <name evidence="17" type="ORF">KP79_PYT23890</name>
</gene>
<dbReference type="Pfam" id="PF10589">
    <property type="entry name" value="NADH_4Fe-4S"/>
    <property type="match status" value="1"/>
</dbReference>
<dbReference type="FunFam" id="3.40.50.11540:FF:000001">
    <property type="entry name" value="NADH dehydrogenase [ubiquinone] flavoprotein 1, mitochondrial"/>
    <property type="match status" value="1"/>
</dbReference>
<dbReference type="InterPro" id="IPR037225">
    <property type="entry name" value="Nuo51_FMN-bd_sf"/>
</dbReference>
<dbReference type="Proteomes" id="UP000242188">
    <property type="component" value="Unassembled WGS sequence"/>
</dbReference>
<evidence type="ECO:0000259" key="16">
    <source>
        <dbReference type="SMART" id="SM00928"/>
    </source>
</evidence>
<evidence type="ECO:0000256" key="13">
    <source>
        <dbReference type="ARBA" id="ARBA00046881"/>
    </source>
</evidence>
<accession>A0A210Q403</accession>
<dbReference type="InterPro" id="IPR001949">
    <property type="entry name" value="NADH-UbQ_OxRdtase_51kDa_CS"/>
</dbReference>
<protein>
    <recommendedName>
        <fullName evidence="4 15">NADH dehydrogenase [ubiquinone] flavoprotein 1, mitochondrial</fullName>
        <ecNumber evidence="15">7.1.1.2</ecNumber>
    </recommendedName>
</protein>
<dbReference type="InterPro" id="IPR054765">
    <property type="entry name" value="SLBB_dom"/>
</dbReference>
<keyword evidence="9" id="KW-1278">Translocase</keyword>
<proteinExistence type="inferred from homology"/>
<dbReference type="GO" id="GO:0005743">
    <property type="term" value="C:mitochondrial inner membrane"/>
    <property type="evidence" value="ECO:0007669"/>
    <property type="project" value="UniProtKB-SubCell"/>
</dbReference>
<keyword evidence="12 15" id="KW-0520">NAD</keyword>
<evidence type="ECO:0000256" key="10">
    <source>
        <dbReference type="ARBA" id="ARBA00023004"/>
    </source>
</evidence>
<keyword evidence="17" id="KW-0830">Ubiquinone</keyword>
<evidence type="ECO:0000256" key="5">
    <source>
        <dbReference type="ARBA" id="ARBA00022485"/>
    </source>
</evidence>
<keyword evidence="10 15" id="KW-0408">Iron</keyword>
<dbReference type="PROSITE" id="PS00645">
    <property type="entry name" value="COMPLEX1_51K_2"/>
    <property type="match status" value="1"/>
</dbReference>
<evidence type="ECO:0000313" key="18">
    <source>
        <dbReference type="Proteomes" id="UP000242188"/>
    </source>
</evidence>
<keyword evidence="18" id="KW-1185">Reference proteome</keyword>
<dbReference type="InterPro" id="IPR050837">
    <property type="entry name" value="ComplexI_51kDa_subunit"/>
</dbReference>
<dbReference type="PANTHER" id="PTHR11780:SF10">
    <property type="entry name" value="NADH DEHYDROGENASE [UBIQUINONE] FLAVOPROTEIN 1, MITOCHONDRIAL"/>
    <property type="match status" value="1"/>
</dbReference>
<dbReference type="NCBIfam" id="NF010120">
    <property type="entry name" value="PRK13596.1"/>
    <property type="match status" value="1"/>
</dbReference>
<dbReference type="EC" id="7.1.1.2" evidence="15"/>
<keyword evidence="5 15" id="KW-0004">4Fe-4S</keyword>
<dbReference type="GO" id="GO:0008137">
    <property type="term" value="F:NADH dehydrogenase (ubiquinone) activity"/>
    <property type="evidence" value="ECO:0007669"/>
    <property type="project" value="UniProtKB-EC"/>
</dbReference>
<reference evidence="17 18" key="1">
    <citation type="journal article" date="2017" name="Nat. Ecol. Evol.">
        <title>Scallop genome provides insights into evolution of bilaterian karyotype and development.</title>
        <authorList>
            <person name="Wang S."/>
            <person name="Zhang J."/>
            <person name="Jiao W."/>
            <person name="Li J."/>
            <person name="Xun X."/>
            <person name="Sun Y."/>
            <person name="Guo X."/>
            <person name="Huan P."/>
            <person name="Dong B."/>
            <person name="Zhang L."/>
            <person name="Hu X."/>
            <person name="Sun X."/>
            <person name="Wang J."/>
            <person name="Zhao C."/>
            <person name="Wang Y."/>
            <person name="Wang D."/>
            <person name="Huang X."/>
            <person name="Wang R."/>
            <person name="Lv J."/>
            <person name="Li Y."/>
            <person name="Zhang Z."/>
            <person name="Liu B."/>
            <person name="Lu W."/>
            <person name="Hui Y."/>
            <person name="Liang J."/>
            <person name="Zhou Z."/>
            <person name="Hou R."/>
            <person name="Li X."/>
            <person name="Liu Y."/>
            <person name="Li H."/>
            <person name="Ning X."/>
            <person name="Lin Y."/>
            <person name="Zhao L."/>
            <person name="Xing Q."/>
            <person name="Dou J."/>
            <person name="Li Y."/>
            <person name="Mao J."/>
            <person name="Guo H."/>
            <person name="Dou H."/>
            <person name="Li T."/>
            <person name="Mu C."/>
            <person name="Jiang W."/>
            <person name="Fu Q."/>
            <person name="Fu X."/>
            <person name="Miao Y."/>
            <person name="Liu J."/>
            <person name="Yu Q."/>
            <person name="Li R."/>
            <person name="Liao H."/>
            <person name="Li X."/>
            <person name="Kong Y."/>
            <person name="Jiang Z."/>
            <person name="Chourrout D."/>
            <person name="Li R."/>
            <person name="Bao Z."/>
        </authorList>
    </citation>
    <scope>NUCLEOTIDE SEQUENCE [LARGE SCALE GENOMIC DNA]</scope>
    <source>
        <strain evidence="17 18">PY_sf001</strain>
    </source>
</reference>
<dbReference type="FunFam" id="1.20.1440.230:FF:000001">
    <property type="entry name" value="Mitochondrial NADH dehydrogenase flavoprotein 1"/>
    <property type="match status" value="1"/>
</dbReference>
<keyword evidence="8 15" id="KW-0479">Metal-binding</keyword>